<sequence length="272" mass="31547">MDALFQYVFNHYAWLIDSYMINYFTLDLWSALPSSWQSAFENAESPAASAVILVGCCYHKLSVHHGEGIAEICDKSSTPVSGFPLSSKYGSIELSYAARDLACHGNERFAEQLLERPRDKFRIQCFRAAVEWVIAHHKDHEIRRQRSALVLSSVATEEGMTFEEYVEHALTRHPEIAEAVNEQPRDKFRIQCFRAAVEWVIANHKDHEIRRQRSALVLSSVASTEGMTFEEYVEHALTRHPEIAEAVNEQVRCDERVRRFVDHVEYEWRRFL</sequence>
<name>A0A2G9UI94_TELCI</name>
<evidence type="ECO:0000313" key="2">
    <source>
        <dbReference type="Proteomes" id="UP000230423"/>
    </source>
</evidence>
<proteinExistence type="predicted"/>
<dbReference type="AlphaFoldDB" id="A0A2G9UI94"/>
<organism evidence="1 2">
    <name type="scientific">Teladorsagia circumcincta</name>
    <name type="common">Brown stomach worm</name>
    <name type="synonym">Ostertagia circumcincta</name>
    <dbReference type="NCBI Taxonomy" id="45464"/>
    <lineage>
        <taxon>Eukaryota</taxon>
        <taxon>Metazoa</taxon>
        <taxon>Ecdysozoa</taxon>
        <taxon>Nematoda</taxon>
        <taxon>Chromadorea</taxon>
        <taxon>Rhabditida</taxon>
        <taxon>Rhabditina</taxon>
        <taxon>Rhabditomorpha</taxon>
        <taxon>Strongyloidea</taxon>
        <taxon>Trichostrongylidae</taxon>
        <taxon>Teladorsagia</taxon>
    </lineage>
</organism>
<dbReference type="PANTHER" id="PTHR12496">
    <property type="entry name" value="CGI-41 METHYLTRANSFERASE"/>
    <property type="match status" value="1"/>
</dbReference>
<dbReference type="EMBL" id="KZ346740">
    <property type="protein sequence ID" value="PIO69210.1"/>
    <property type="molecule type" value="Genomic_DNA"/>
</dbReference>
<accession>A0A2G9UI94</accession>
<dbReference type="OrthoDB" id="5875367at2759"/>
<dbReference type="PANTHER" id="PTHR12496:SF2">
    <property type="entry name" value="METHYLTRANSFERASE-LIKE PROTEIN 25B"/>
    <property type="match status" value="1"/>
</dbReference>
<protein>
    <submittedName>
        <fullName evidence="1">Uncharacterized protein</fullName>
    </submittedName>
</protein>
<gene>
    <name evidence="1" type="ORF">TELCIR_08975</name>
</gene>
<feature type="non-terminal residue" evidence="1">
    <location>
        <position position="272"/>
    </location>
</feature>
<reference evidence="1 2" key="1">
    <citation type="submission" date="2015-09" db="EMBL/GenBank/DDBJ databases">
        <title>Draft genome of the parasitic nematode Teladorsagia circumcincta isolate WARC Sus (inbred).</title>
        <authorList>
            <person name="Mitreva M."/>
        </authorList>
    </citation>
    <scope>NUCLEOTIDE SEQUENCE [LARGE SCALE GENOMIC DNA]</scope>
    <source>
        <strain evidence="1 2">S</strain>
    </source>
</reference>
<keyword evidence="2" id="KW-1185">Reference proteome</keyword>
<dbReference type="Proteomes" id="UP000230423">
    <property type="component" value="Unassembled WGS sequence"/>
</dbReference>
<dbReference type="InterPro" id="IPR052220">
    <property type="entry name" value="METTL25"/>
</dbReference>
<evidence type="ECO:0000313" key="1">
    <source>
        <dbReference type="EMBL" id="PIO69210.1"/>
    </source>
</evidence>